<reference evidence="1" key="3">
    <citation type="submission" date="2023-05" db="EMBL/GenBank/DDBJ databases">
        <authorList>
            <person name="Smith C.H."/>
        </authorList>
    </citation>
    <scope>NUCLEOTIDE SEQUENCE</scope>
    <source>
        <strain evidence="1">CHS0354</strain>
        <tissue evidence="1">Mantle</tissue>
    </source>
</reference>
<keyword evidence="2" id="KW-1185">Reference proteome</keyword>
<reference evidence="1" key="1">
    <citation type="journal article" date="2021" name="Genome Biol. Evol.">
        <title>A High-Quality Reference Genome for a Parasitic Bivalve with Doubly Uniparental Inheritance (Bivalvia: Unionida).</title>
        <authorList>
            <person name="Smith C.H."/>
        </authorList>
    </citation>
    <scope>NUCLEOTIDE SEQUENCE</scope>
    <source>
        <strain evidence="1">CHS0354</strain>
    </source>
</reference>
<dbReference type="AlphaFoldDB" id="A0AAE0SYN0"/>
<dbReference type="Proteomes" id="UP001195483">
    <property type="component" value="Unassembled WGS sequence"/>
</dbReference>
<gene>
    <name evidence="1" type="ORF">CHS0354_017477</name>
</gene>
<dbReference type="EMBL" id="JAEAOA010001081">
    <property type="protein sequence ID" value="KAK3600303.1"/>
    <property type="molecule type" value="Genomic_DNA"/>
</dbReference>
<sequence length="96" mass="11171">MDLPNTKVDFTNEQLKIRNIDPIGLRASVLTRKRRRIRKQQRWNPSCLGWEKKSNGYFPVRLVCEKDDPVSVSLTACGWTLQEANKLAQFKDAIHM</sequence>
<comment type="caution">
    <text evidence="1">The sequence shown here is derived from an EMBL/GenBank/DDBJ whole genome shotgun (WGS) entry which is preliminary data.</text>
</comment>
<proteinExistence type="predicted"/>
<protein>
    <submittedName>
        <fullName evidence="1">Uncharacterized protein</fullName>
    </submittedName>
</protein>
<accession>A0AAE0SYN0</accession>
<evidence type="ECO:0000313" key="2">
    <source>
        <dbReference type="Proteomes" id="UP001195483"/>
    </source>
</evidence>
<organism evidence="1 2">
    <name type="scientific">Potamilus streckersoni</name>
    <dbReference type="NCBI Taxonomy" id="2493646"/>
    <lineage>
        <taxon>Eukaryota</taxon>
        <taxon>Metazoa</taxon>
        <taxon>Spiralia</taxon>
        <taxon>Lophotrochozoa</taxon>
        <taxon>Mollusca</taxon>
        <taxon>Bivalvia</taxon>
        <taxon>Autobranchia</taxon>
        <taxon>Heteroconchia</taxon>
        <taxon>Palaeoheterodonta</taxon>
        <taxon>Unionida</taxon>
        <taxon>Unionoidea</taxon>
        <taxon>Unionidae</taxon>
        <taxon>Ambleminae</taxon>
        <taxon>Lampsilini</taxon>
        <taxon>Potamilus</taxon>
    </lineage>
</organism>
<reference evidence="1" key="2">
    <citation type="journal article" date="2021" name="Genome Biol. Evol.">
        <title>Developing a high-quality reference genome for a parasitic bivalve with doubly uniparental inheritance (Bivalvia: Unionida).</title>
        <authorList>
            <person name="Smith C.H."/>
        </authorList>
    </citation>
    <scope>NUCLEOTIDE SEQUENCE</scope>
    <source>
        <strain evidence="1">CHS0354</strain>
        <tissue evidence="1">Mantle</tissue>
    </source>
</reference>
<evidence type="ECO:0000313" key="1">
    <source>
        <dbReference type="EMBL" id="KAK3600303.1"/>
    </source>
</evidence>
<name>A0AAE0SYN0_9BIVA</name>